<evidence type="ECO:0008006" key="3">
    <source>
        <dbReference type="Google" id="ProtNLM"/>
    </source>
</evidence>
<keyword evidence="2" id="KW-1185">Reference proteome</keyword>
<dbReference type="GO" id="GO:0055088">
    <property type="term" value="P:lipid homeostasis"/>
    <property type="evidence" value="ECO:0007669"/>
    <property type="project" value="TreeGrafter"/>
</dbReference>
<dbReference type="SUPFAM" id="SSF52151">
    <property type="entry name" value="FabD/lysophospholipase-like"/>
    <property type="match status" value="1"/>
</dbReference>
<name>A0A699ZM42_HAELA</name>
<gene>
    <name evidence="1" type="ORF">HaLaN_17851</name>
</gene>
<comment type="caution">
    <text evidence="1">The sequence shown here is derived from an EMBL/GenBank/DDBJ whole genome shotgun (WGS) entry which is preliminary data.</text>
</comment>
<sequence length="338" mass="36782">MLLLVAIAMYNAKTTLVPSGLGGDMPPVWSLRVKCCPHIPPVPNMKARQDQADKEALLASAPGSALGRWVPLLLSWPGAGVLVFWQIGVMKGLAARYDLSRLPMLGSSSGALVTALAKGGACMDAAAHRGIQLLMEFDVSSRPFGLLGILGRLTRQWMEDVLPDRAGAVTQCLAYFAAHHQHMHPCDTVSMALVQVVLAIIPSMCLLRIAGNTMWATCYSPVCGSCATVSTTAAVWCAAERCSGGGATLLVTTLPLLRTRHITDFHCRDDLMEVVMASSHIPVVVDWRMFVSCRWRPVVDGGLWWLLQRSSREYRPAHAEQTLLISPSHDQHIVKARR</sequence>
<dbReference type="GO" id="GO:0004806">
    <property type="term" value="F:triacylglycerol lipase activity"/>
    <property type="evidence" value="ECO:0007669"/>
    <property type="project" value="TreeGrafter"/>
</dbReference>
<protein>
    <recommendedName>
        <fullName evidence="3">Patatin</fullName>
    </recommendedName>
</protein>
<evidence type="ECO:0000313" key="2">
    <source>
        <dbReference type="Proteomes" id="UP000485058"/>
    </source>
</evidence>
<dbReference type="AlphaFoldDB" id="A0A699ZM42"/>
<dbReference type="Proteomes" id="UP000485058">
    <property type="component" value="Unassembled WGS sequence"/>
</dbReference>
<dbReference type="GO" id="GO:0016020">
    <property type="term" value="C:membrane"/>
    <property type="evidence" value="ECO:0007669"/>
    <property type="project" value="TreeGrafter"/>
</dbReference>
<dbReference type="PANTHER" id="PTHR12406:SF45">
    <property type="entry name" value="PATATIN"/>
    <property type="match status" value="1"/>
</dbReference>
<reference evidence="1 2" key="1">
    <citation type="submission" date="2020-02" db="EMBL/GenBank/DDBJ databases">
        <title>Draft genome sequence of Haematococcus lacustris strain NIES-144.</title>
        <authorList>
            <person name="Morimoto D."/>
            <person name="Nakagawa S."/>
            <person name="Yoshida T."/>
            <person name="Sawayama S."/>
        </authorList>
    </citation>
    <scope>NUCLEOTIDE SEQUENCE [LARGE SCALE GENOMIC DNA]</scope>
    <source>
        <strain evidence="1 2">NIES-144</strain>
    </source>
</reference>
<dbReference type="EMBL" id="BLLF01001680">
    <property type="protein sequence ID" value="GFH20689.1"/>
    <property type="molecule type" value="Genomic_DNA"/>
</dbReference>
<dbReference type="GO" id="GO:0005737">
    <property type="term" value="C:cytoplasm"/>
    <property type="evidence" value="ECO:0007669"/>
    <property type="project" value="TreeGrafter"/>
</dbReference>
<dbReference type="GO" id="GO:0019433">
    <property type="term" value="P:triglyceride catabolic process"/>
    <property type="evidence" value="ECO:0007669"/>
    <property type="project" value="TreeGrafter"/>
</dbReference>
<proteinExistence type="predicted"/>
<dbReference type="GO" id="GO:0005811">
    <property type="term" value="C:lipid droplet"/>
    <property type="evidence" value="ECO:0007669"/>
    <property type="project" value="TreeGrafter"/>
</dbReference>
<dbReference type="InterPro" id="IPR033562">
    <property type="entry name" value="PLPL"/>
</dbReference>
<accession>A0A699ZM42</accession>
<evidence type="ECO:0000313" key="1">
    <source>
        <dbReference type="EMBL" id="GFH20689.1"/>
    </source>
</evidence>
<organism evidence="1 2">
    <name type="scientific">Haematococcus lacustris</name>
    <name type="common">Green alga</name>
    <name type="synonym">Haematococcus pluvialis</name>
    <dbReference type="NCBI Taxonomy" id="44745"/>
    <lineage>
        <taxon>Eukaryota</taxon>
        <taxon>Viridiplantae</taxon>
        <taxon>Chlorophyta</taxon>
        <taxon>core chlorophytes</taxon>
        <taxon>Chlorophyceae</taxon>
        <taxon>CS clade</taxon>
        <taxon>Chlamydomonadales</taxon>
        <taxon>Haematococcaceae</taxon>
        <taxon>Haematococcus</taxon>
    </lineage>
</organism>
<dbReference type="InterPro" id="IPR016035">
    <property type="entry name" value="Acyl_Trfase/lysoPLipase"/>
</dbReference>
<dbReference type="PANTHER" id="PTHR12406">
    <property type="entry name" value="CALCIUM-INDEPENDENT PHOSPHOLIPASE A2 IPLA2 -RELATED"/>
    <property type="match status" value="1"/>
</dbReference>